<evidence type="ECO:0000313" key="8">
    <source>
        <dbReference type="EMBL" id="KAH0545087.1"/>
    </source>
</evidence>
<proteinExistence type="inferred from homology"/>
<keyword evidence="5" id="KW-0539">Nucleus</keyword>
<dbReference type="OrthoDB" id="1162399at2759"/>
<keyword evidence="4 5" id="KW-0804">Transcription</keyword>
<dbReference type="SUPFAM" id="SSF50249">
    <property type="entry name" value="Nucleic acid-binding proteins"/>
    <property type="match status" value="1"/>
</dbReference>
<evidence type="ECO:0000313" key="9">
    <source>
        <dbReference type="Proteomes" id="UP000698800"/>
    </source>
</evidence>
<dbReference type="GO" id="GO:0031369">
    <property type="term" value="F:translation initiation factor binding"/>
    <property type="evidence" value="ECO:0007669"/>
    <property type="project" value="TreeGrafter"/>
</dbReference>
<keyword evidence="9" id="KW-1185">Reference proteome</keyword>
<dbReference type="PANTHER" id="PTHR12709">
    <property type="entry name" value="DNA-DIRECTED RNA POLYMERASE II, III"/>
    <property type="match status" value="1"/>
</dbReference>
<evidence type="ECO:0000256" key="3">
    <source>
        <dbReference type="ARBA" id="ARBA00022478"/>
    </source>
</evidence>
<dbReference type="PANTHER" id="PTHR12709:SF4">
    <property type="entry name" value="DNA-DIRECTED RNA POLYMERASE II SUBUNIT RPB7"/>
    <property type="match status" value="1"/>
</dbReference>
<dbReference type="FunFam" id="3.30.1490.120:FF:000001">
    <property type="entry name" value="DNA-directed RNA polymerase II subunit RPB7"/>
    <property type="match status" value="1"/>
</dbReference>
<evidence type="ECO:0000256" key="1">
    <source>
        <dbReference type="ARBA" id="ARBA00004123"/>
    </source>
</evidence>
<comment type="subcellular location">
    <subcellularLocation>
        <location evidence="1 5">Nucleus</location>
    </subcellularLocation>
</comment>
<sequence>MFFLYELERVITLHPSFFGPRMREYLVNKLLADVEGTCTGRYYIICVMDAYEISAGRIVPSSGVAEFTVNYRAVVWRPFKGETVDGIVEKVNKMGFFADVGPLKVFVSSHVSTPNHGFRIVTAYTLQLIPSDVKFDPNATPPQFTDNGDQVIEAGTHIRMKLIGTRSDVGSMFAIGSIKEDFLGYNQISLECHPNAALLTSTTEPYNMDEFSYQRPDRFASICKLLESLL</sequence>
<accession>A0A9P8I9H8</accession>
<dbReference type="Gene3D" id="3.30.1490.120">
    <property type="entry name" value="RNA polymerase Rpb7-like, N-terminal domain"/>
    <property type="match status" value="1"/>
</dbReference>
<dbReference type="InterPro" id="IPR045113">
    <property type="entry name" value="Rpb7-like"/>
</dbReference>
<feature type="domain" description="RNA polymerase Rpb7-like N-terminal" evidence="7">
    <location>
        <begin position="8"/>
        <end position="63"/>
    </location>
</feature>
<dbReference type="GO" id="GO:0005665">
    <property type="term" value="C:RNA polymerase II, core complex"/>
    <property type="evidence" value="ECO:0007669"/>
    <property type="project" value="TreeGrafter"/>
</dbReference>
<comment type="similarity">
    <text evidence="2">Belongs to the eukaryotic RPB7/RPC8 RNA polymerase subunit family.</text>
</comment>
<dbReference type="Proteomes" id="UP000698800">
    <property type="component" value="Unassembled WGS sequence"/>
</dbReference>
<organism evidence="8 9">
    <name type="scientific">Glutinoglossum americanum</name>
    <dbReference type="NCBI Taxonomy" id="1670608"/>
    <lineage>
        <taxon>Eukaryota</taxon>
        <taxon>Fungi</taxon>
        <taxon>Dikarya</taxon>
        <taxon>Ascomycota</taxon>
        <taxon>Pezizomycotina</taxon>
        <taxon>Geoglossomycetes</taxon>
        <taxon>Geoglossales</taxon>
        <taxon>Geoglossaceae</taxon>
        <taxon>Glutinoglossum</taxon>
    </lineage>
</organism>
<dbReference type="CDD" id="cd04462">
    <property type="entry name" value="S1_RNAPII_Rpb7"/>
    <property type="match status" value="1"/>
</dbReference>
<dbReference type="GO" id="GO:0060213">
    <property type="term" value="P:positive regulation of nuclear-transcribed mRNA poly(A) tail shortening"/>
    <property type="evidence" value="ECO:0007669"/>
    <property type="project" value="TreeGrafter"/>
</dbReference>
<dbReference type="GO" id="GO:0000932">
    <property type="term" value="C:P-body"/>
    <property type="evidence" value="ECO:0007669"/>
    <property type="project" value="TreeGrafter"/>
</dbReference>
<evidence type="ECO:0000256" key="4">
    <source>
        <dbReference type="ARBA" id="ARBA00023163"/>
    </source>
</evidence>
<dbReference type="CDD" id="cd04329">
    <property type="entry name" value="RNAP_II_Rpb7_N"/>
    <property type="match status" value="1"/>
</dbReference>
<keyword evidence="3 5" id="KW-0240">DNA-directed RNA polymerase</keyword>
<evidence type="ECO:0000259" key="7">
    <source>
        <dbReference type="Pfam" id="PF03876"/>
    </source>
</evidence>
<dbReference type="InterPro" id="IPR003029">
    <property type="entry name" value="S1_domain"/>
</dbReference>
<dbReference type="GO" id="GO:0003697">
    <property type="term" value="F:single-stranded DNA binding"/>
    <property type="evidence" value="ECO:0007669"/>
    <property type="project" value="TreeGrafter"/>
</dbReference>
<dbReference type="AlphaFoldDB" id="A0A9P8I9H8"/>
<comment type="caution">
    <text evidence="8">The sequence shown here is derived from an EMBL/GenBank/DDBJ whole genome shotgun (WGS) entry which is preliminary data.</text>
</comment>
<name>A0A9P8I9H8_9PEZI</name>
<reference evidence="8" key="1">
    <citation type="submission" date="2021-03" db="EMBL/GenBank/DDBJ databases">
        <title>Comparative genomics and phylogenomic investigation of the class Geoglossomycetes provide insights into ecological specialization and systematics.</title>
        <authorList>
            <person name="Melie T."/>
            <person name="Pirro S."/>
            <person name="Miller A.N."/>
            <person name="Quandt A."/>
        </authorList>
    </citation>
    <scope>NUCLEOTIDE SEQUENCE</scope>
    <source>
        <strain evidence="8">GBOQ0MN5Z8</strain>
    </source>
</reference>
<dbReference type="Gene3D" id="2.40.50.140">
    <property type="entry name" value="Nucleic acid-binding proteins"/>
    <property type="match status" value="1"/>
</dbReference>
<evidence type="ECO:0000256" key="2">
    <source>
        <dbReference type="ARBA" id="ARBA00009307"/>
    </source>
</evidence>
<dbReference type="SUPFAM" id="SSF88798">
    <property type="entry name" value="N-terminal, heterodimerisation domain of RBP7 (RpoE)"/>
    <property type="match status" value="1"/>
</dbReference>
<dbReference type="InterPro" id="IPR005576">
    <property type="entry name" value="Rpb7-like_N"/>
</dbReference>
<dbReference type="Pfam" id="PF00575">
    <property type="entry name" value="S1"/>
    <property type="match status" value="1"/>
</dbReference>
<dbReference type="GO" id="GO:0003727">
    <property type="term" value="F:single-stranded RNA binding"/>
    <property type="evidence" value="ECO:0007669"/>
    <property type="project" value="TreeGrafter"/>
</dbReference>
<dbReference type="Pfam" id="PF03876">
    <property type="entry name" value="SHS2_Rpb7-N"/>
    <property type="match status" value="1"/>
</dbReference>
<dbReference type="InterPro" id="IPR012340">
    <property type="entry name" value="NA-bd_OB-fold"/>
</dbReference>
<dbReference type="GO" id="GO:0045948">
    <property type="term" value="P:positive regulation of translational initiation"/>
    <property type="evidence" value="ECO:0007669"/>
    <property type="project" value="TreeGrafter"/>
</dbReference>
<evidence type="ECO:0000256" key="5">
    <source>
        <dbReference type="RuleBase" id="RU369086"/>
    </source>
</evidence>
<evidence type="ECO:0000259" key="6">
    <source>
        <dbReference type="Pfam" id="PF00575"/>
    </source>
</evidence>
<dbReference type="EMBL" id="JAGHQL010000010">
    <property type="protein sequence ID" value="KAH0545087.1"/>
    <property type="molecule type" value="Genomic_DNA"/>
</dbReference>
<comment type="function">
    <text evidence="5">DNA-dependent RNA polymerase which catalyzes the transcription of DNA into RNA using the four ribonucleoside triphosphates as substrates.</text>
</comment>
<feature type="domain" description="S1 motif" evidence="6">
    <location>
        <begin position="78"/>
        <end position="170"/>
    </location>
</feature>
<dbReference type="InterPro" id="IPR036898">
    <property type="entry name" value="RNA_pol_Rpb7-like_N_sf"/>
</dbReference>
<dbReference type="GO" id="GO:0006367">
    <property type="term" value="P:transcription initiation at RNA polymerase II promoter"/>
    <property type="evidence" value="ECO:0007669"/>
    <property type="project" value="TreeGrafter"/>
</dbReference>
<protein>
    <recommendedName>
        <fullName evidence="5">DNA-directed RNA polymerase subunit</fullName>
    </recommendedName>
</protein>
<gene>
    <name evidence="8" type="ORF">FGG08_000858</name>
</gene>